<reference evidence="2 3" key="1">
    <citation type="submission" date="2016-10" db="EMBL/GenBank/DDBJ databases">
        <authorList>
            <person name="de Groot N.N."/>
        </authorList>
    </citation>
    <scope>NUCLEOTIDE SEQUENCE [LARGE SCALE GENOMIC DNA]</scope>
    <source>
        <strain evidence="2 3">DSM 16619</strain>
    </source>
</reference>
<gene>
    <name evidence="2" type="ORF">SAMN05192589_107112</name>
</gene>
<dbReference type="Proteomes" id="UP000198781">
    <property type="component" value="Unassembled WGS sequence"/>
</dbReference>
<evidence type="ECO:0008006" key="4">
    <source>
        <dbReference type="Google" id="ProtNLM"/>
    </source>
</evidence>
<evidence type="ECO:0000313" key="3">
    <source>
        <dbReference type="Proteomes" id="UP000198781"/>
    </source>
</evidence>
<protein>
    <recommendedName>
        <fullName evidence="4">Phage tail assembly chaperone</fullName>
    </recommendedName>
</protein>
<evidence type="ECO:0000313" key="2">
    <source>
        <dbReference type="EMBL" id="SDD55948.1"/>
    </source>
</evidence>
<sequence length="138" mass="15025">MAVIVSKLKPTFTAPAALFLPGDGGEHEVVNFEVEFKRQPAKERDALNDRYIKGEITISQLLDEIVVGWAGFADESGQPVPYSHAERQETDAEYSGVEQAMAVSWFDHAFINQRAAAVKNSKAPSLTTSAPTKQTATS</sequence>
<feature type="compositionally biased region" description="Polar residues" evidence="1">
    <location>
        <begin position="122"/>
        <end position="138"/>
    </location>
</feature>
<evidence type="ECO:0000256" key="1">
    <source>
        <dbReference type="SAM" id="MobiDB-lite"/>
    </source>
</evidence>
<keyword evidence="3" id="KW-1185">Reference proteome</keyword>
<dbReference type="STRING" id="187868.SAMN05192589_107112"/>
<proteinExistence type="predicted"/>
<name>A0A1G6VQU4_9BURK</name>
<dbReference type="EMBL" id="FMZC01000007">
    <property type="protein sequence ID" value="SDD55948.1"/>
    <property type="molecule type" value="Genomic_DNA"/>
</dbReference>
<dbReference type="AlphaFoldDB" id="A0A1G6VQU4"/>
<accession>A0A1G6VQU4</accession>
<feature type="region of interest" description="Disordered" evidence="1">
    <location>
        <begin position="118"/>
        <end position="138"/>
    </location>
</feature>
<dbReference type="RefSeq" id="WP_092744153.1">
    <property type="nucleotide sequence ID" value="NZ_FMZC01000007.1"/>
</dbReference>
<dbReference type="OrthoDB" id="8686982at2"/>
<organism evidence="2 3">
    <name type="scientific">Paracidovorax valerianellae</name>
    <dbReference type="NCBI Taxonomy" id="187868"/>
    <lineage>
        <taxon>Bacteria</taxon>
        <taxon>Pseudomonadati</taxon>
        <taxon>Pseudomonadota</taxon>
        <taxon>Betaproteobacteria</taxon>
        <taxon>Burkholderiales</taxon>
        <taxon>Comamonadaceae</taxon>
        <taxon>Paracidovorax</taxon>
    </lineage>
</organism>